<dbReference type="RefSeq" id="WP_307224231.1">
    <property type="nucleotide sequence ID" value="NZ_CP116940.1"/>
</dbReference>
<evidence type="ECO:0000313" key="7">
    <source>
        <dbReference type="Proteomes" id="UP001239167"/>
    </source>
</evidence>
<dbReference type="Pfam" id="PF06199">
    <property type="entry name" value="Phage_tail_2"/>
    <property type="match status" value="1"/>
</dbReference>
<evidence type="ECO:0000256" key="1">
    <source>
        <dbReference type="ARBA" id="ARBA00022729"/>
    </source>
</evidence>
<gene>
    <name evidence="6" type="ORF">J2S01_001791</name>
</gene>
<feature type="domain" description="Carbohydrate binding X2" evidence="5">
    <location>
        <begin position="157"/>
        <end position="227"/>
    </location>
</feature>
<protein>
    <submittedName>
        <fullName evidence="6">Secreted protein</fullName>
    </submittedName>
</protein>
<dbReference type="InterPro" id="IPR011855">
    <property type="entry name" value="Phgtail_TP901_1"/>
</dbReference>
<evidence type="ECO:0000256" key="4">
    <source>
        <dbReference type="ARBA" id="ARBA00023326"/>
    </source>
</evidence>
<evidence type="ECO:0000313" key="6">
    <source>
        <dbReference type="EMBL" id="MDQ0204069.1"/>
    </source>
</evidence>
<dbReference type="NCBIfam" id="NF047353">
    <property type="entry name" value="tube_lmo2291"/>
    <property type="match status" value="1"/>
</dbReference>
<dbReference type="SUPFAM" id="SSF81296">
    <property type="entry name" value="E set domains"/>
    <property type="match status" value="1"/>
</dbReference>
<dbReference type="InterPro" id="IPR005102">
    <property type="entry name" value="Carbo-bd_X2"/>
</dbReference>
<dbReference type="EMBL" id="JAUSUE010000012">
    <property type="protein sequence ID" value="MDQ0204069.1"/>
    <property type="molecule type" value="Genomic_DNA"/>
</dbReference>
<evidence type="ECO:0000259" key="5">
    <source>
        <dbReference type="Pfam" id="PF03442"/>
    </source>
</evidence>
<name>A0ABT9Y8K1_9FIRM</name>
<dbReference type="Proteomes" id="UP001239167">
    <property type="component" value="Unassembled WGS sequence"/>
</dbReference>
<keyword evidence="7" id="KW-1185">Reference proteome</keyword>
<keyword evidence="1" id="KW-0732">Signal</keyword>
<dbReference type="InterPro" id="IPR014756">
    <property type="entry name" value="Ig_E-set"/>
</dbReference>
<dbReference type="Pfam" id="PF03442">
    <property type="entry name" value="CBM_X2"/>
    <property type="match status" value="1"/>
</dbReference>
<sequence length="240" mass="25445">MLTDQELNNLPDNPNVSVAEAGKDTLLYLNKGAVDVPDWLIIGGQRNTPLSRKANTLDASHKTSGGWGSTVPGLKSWSIDYSGLQIMSDEALQMIDYCFINDKQAHVKIAYKNGSYRTGWAYITEYNDDNAHDAIGTVKITLEGNGPISELITAATIDKTTAAFSKAAPADAVFTISPSTTAVSTVKNGSTTLTAGTDYSYSSGTLTIKQSYLDAQSNGDVVLAVATDTTAFTLTITISA</sequence>
<reference evidence="6 7" key="1">
    <citation type="submission" date="2023-07" db="EMBL/GenBank/DDBJ databases">
        <title>Genomic Encyclopedia of Type Strains, Phase IV (KMG-IV): sequencing the most valuable type-strain genomes for metagenomic binning, comparative biology and taxonomic classification.</title>
        <authorList>
            <person name="Goeker M."/>
        </authorList>
    </citation>
    <scope>NUCLEOTIDE SEQUENCE [LARGE SCALE GENOMIC DNA]</scope>
    <source>
        <strain evidence="6 7">DSM 16980</strain>
    </source>
</reference>
<evidence type="ECO:0000256" key="2">
    <source>
        <dbReference type="ARBA" id="ARBA00023001"/>
    </source>
</evidence>
<keyword evidence="2" id="KW-0136">Cellulose degradation</keyword>
<comment type="caution">
    <text evidence="6">The sequence shown here is derived from an EMBL/GenBank/DDBJ whole genome shotgun (WGS) entry which is preliminary data.</text>
</comment>
<dbReference type="InterPro" id="IPR013783">
    <property type="entry name" value="Ig-like_fold"/>
</dbReference>
<proteinExistence type="predicted"/>
<evidence type="ECO:0000256" key="3">
    <source>
        <dbReference type="ARBA" id="ARBA00023277"/>
    </source>
</evidence>
<accession>A0ABT9Y8K1</accession>
<keyword evidence="4" id="KW-0624">Polysaccharide degradation</keyword>
<dbReference type="Gene3D" id="2.60.40.10">
    <property type="entry name" value="Immunoglobulins"/>
    <property type="match status" value="1"/>
</dbReference>
<keyword evidence="3" id="KW-0119">Carbohydrate metabolism</keyword>
<organism evidence="6 7">
    <name type="scientific">Pectinatus haikarae</name>
    <dbReference type="NCBI Taxonomy" id="349096"/>
    <lineage>
        <taxon>Bacteria</taxon>
        <taxon>Bacillati</taxon>
        <taxon>Bacillota</taxon>
        <taxon>Negativicutes</taxon>
        <taxon>Selenomonadales</taxon>
        <taxon>Selenomonadaceae</taxon>
        <taxon>Pectinatus</taxon>
    </lineage>
</organism>